<dbReference type="RefSeq" id="WP_171684013.1">
    <property type="nucleotide sequence ID" value="NZ_WHNZ01000029.1"/>
</dbReference>
<feature type="signal peptide" evidence="1">
    <location>
        <begin position="1"/>
        <end position="20"/>
    </location>
</feature>
<proteinExistence type="predicted"/>
<evidence type="ECO:0000313" key="4">
    <source>
        <dbReference type="EMBL" id="NOV01183.1"/>
    </source>
</evidence>
<dbReference type="SUPFAM" id="SSF55383">
    <property type="entry name" value="Copper amine oxidase, domain N"/>
    <property type="match status" value="1"/>
</dbReference>
<evidence type="ECO:0008006" key="6">
    <source>
        <dbReference type="Google" id="ProtNLM"/>
    </source>
</evidence>
<sequence length="260" mass="28140">MKKILICASLLIASVSTAVAAQSSLEEIKGYLNSDIRFTLNAAPWTPKSADGQVQSPLIVDGSTYLPIRAVAEAVGLEVGWLEQEQTVELKRKGTANDPSVPYKDASQNSPDILADFDFTQRSSDPNGPYIYMNESIVGESLRVGTRTAIHGLSSTVHVRDGEAPTEASIEFNIQGAYKKLTGFVGMHKRISKYQDGEVGILQVFGDTKLLATFQVKDEQDAQDITVPIAQVEKLKLVFTMEKGKGSVATIDFGNALVSK</sequence>
<dbReference type="InterPro" id="IPR038637">
    <property type="entry name" value="NPCBM_sf"/>
</dbReference>
<protein>
    <recommendedName>
        <fullName evidence="6">Glycosyl hydrolase family 98 putative carbohydrate-binding module domain-containing protein</fullName>
    </recommendedName>
</protein>
<dbReference type="EMBL" id="WHNZ01000029">
    <property type="protein sequence ID" value="NOV01183.1"/>
    <property type="molecule type" value="Genomic_DNA"/>
</dbReference>
<keyword evidence="1" id="KW-0732">Signal</keyword>
<dbReference type="InterPro" id="IPR012854">
    <property type="entry name" value="Cu_amine_oxidase-like_N"/>
</dbReference>
<dbReference type="InterPro" id="IPR013222">
    <property type="entry name" value="Glyco_hyd_98_carb-bd"/>
</dbReference>
<feature type="domain" description="Glycosyl hydrolase family 98 putative carbohydrate-binding module" evidence="3">
    <location>
        <begin position="131"/>
        <end position="256"/>
    </location>
</feature>
<gene>
    <name evidence="4" type="ORF">GC097_14290</name>
</gene>
<comment type="caution">
    <text evidence="4">The sequence shown here is derived from an EMBL/GenBank/DDBJ whole genome shotgun (WGS) entry which is preliminary data.</text>
</comment>
<accession>A0ABX1ZNE4</accession>
<dbReference type="Pfam" id="PF07833">
    <property type="entry name" value="Cu_amine_oxidN1"/>
    <property type="match status" value="1"/>
</dbReference>
<dbReference type="Gene3D" id="2.60.120.1060">
    <property type="entry name" value="NPCBM/NEW2 domain"/>
    <property type="match status" value="1"/>
</dbReference>
<dbReference type="SUPFAM" id="SSF49785">
    <property type="entry name" value="Galactose-binding domain-like"/>
    <property type="match status" value="1"/>
</dbReference>
<evidence type="ECO:0000256" key="1">
    <source>
        <dbReference type="SAM" id="SignalP"/>
    </source>
</evidence>
<feature type="chain" id="PRO_5045735984" description="Glycosyl hydrolase family 98 putative carbohydrate-binding module domain-containing protein" evidence="1">
    <location>
        <begin position="21"/>
        <end position="260"/>
    </location>
</feature>
<dbReference type="Pfam" id="PF08305">
    <property type="entry name" value="NPCBM"/>
    <property type="match status" value="1"/>
</dbReference>
<reference evidence="4 5" key="1">
    <citation type="submission" date="2019-10" db="EMBL/GenBank/DDBJ databases">
        <title>Description of Paenibacillus pedi sp. nov.</title>
        <authorList>
            <person name="Carlier A."/>
            <person name="Qi S."/>
        </authorList>
    </citation>
    <scope>NUCLEOTIDE SEQUENCE [LARGE SCALE GENOMIC DNA]</scope>
    <source>
        <strain evidence="4 5">LMG 31457</strain>
    </source>
</reference>
<evidence type="ECO:0000313" key="5">
    <source>
        <dbReference type="Proteomes" id="UP000618579"/>
    </source>
</evidence>
<dbReference type="InterPro" id="IPR036582">
    <property type="entry name" value="Mao_N_sf"/>
</dbReference>
<name>A0ABX1ZNE4_9BACL</name>
<keyword evidence="5" id="KW-1185">Reference proteome</keyword>
<dbReference type="Proteomes" id="UP000618579">
    <property type="component" value="Unassembled WGS sequence"/>
</dbReference>
<evidence type="ECO:0000259" key="3">
    <source>
        <dbReference type="Pfam" id="PF08305"/>
    </source>
</evidence>
<feature type="domain" description="Copper amine oxidase-like N-terminal" evidence="2">
    <location>
        <begin position="55"/>
        <end position="95"/>
    </location>
</feature>
<organism evidence="4 5">
    <name type="scientific">Paenibacillus planticolens</name>
    <dbReference type="NCBI Taxonomy" id="2654976"/>
    <lineage>
        <taxon>Bacteria</taxon>
        <taxon>Bacillati</taxon>
        <taxon>Bacillota</taxon>
        <taxon>Bacilli</taxon>
        <taxon>Bacillales</taxon>
        <taxon>Paenibacillaceae</taxon>
        <taxon>Paenibacillus</taxon>
    </lineage>
</organism>
<dbReference type="InterPro" id="IPR008979">
    <property type="entry name" value="Galactose-bd-like_sf"/>
</dbReference>
<evidence type="ECO:0000259" key="2">
    <source>
        <dbReference type="Pfam" id="PF07833"/>
    </source>
</evidence>